<protein>
    <submittedName>
        <fullName evidence="1">Alpha/beta hydrolase</fullName>
    </submittedName>
</protein>
<accession>A0A953T392</accession>
<dbReference type="RefSeq" id="WP_259661601.1">
    <property type="nucleotide sequence ID" value="NZ_JAHXRI010000010.1"/>
</dbReference>
<keyword evidence="2" id="KW-1185">Reference proteome</keyword>
<keyword evidence="1" id="KW-0378">Hydrolase</keyword>
<proteinExistence type="predicted"/>
<dbReference type="InterPro" id="IPR029058">
    <property type="entry name" value="AB_hydrolase_fold"/>
</dbReference>
<gene>
    <name evidence="1" type="ORF">KZZ10_11055</name>
</gene>
<dbReference type="EMBL" id="JAHXRI010000010">
    <property type="protein sequence ID" value="MBZ1351185.1"/>
    <property type="molecule type" value="Genomic_DNA"/>
</dbReference>
<dbReference type="Gene3D" id="3.40.50.1820">
    <property type="entry name" value="alpha/beta hydrolase"/>
    <property type="match status" value="1"/>
</dbReference>
<reference evidence="1" key="1">
    <citation type="submission" date="2021-07" db="EMBL/GenBank/DDBJ databases">
        <title>New genus and species of the family Alcaligenaceae.</title>
        <authorList>
            <person name="Hahn M.W."/>
        </authorList>
    </citation>
    <scope>NUCLEOTIDE SEQUENCE</scope>
    <source>
        <strain evidence="1">LF4-65</strain>
    </source>
</reference>
<evidence type="ECO:0000313" key="1">
    <source>
        <dbReference type="EMBL" id="MBZ1351185.1"/>
    </source>
</evidence>
<dbReference type="AlphaFoldDB" id="A0A953T392"/>
<evidence type="ECO:0000313" key="2">
    <source>
        <dbReference type="Proteomes" id="UP000739565"/>
    </source>
</evidence>
<sequence length="185" mass="20540">MQDSALYYLPGRGGRLGSGLGTALIERKLSVVGRETVGAFAALSFQEQVEHVARDIQTHFWHEHARILANSFGAYLFLHAQTLMPAYTGKVLLLSPIVGEFSNNETGTHFVPPRARKLKELALAKKYPTSMRCEIHVGEQDWQSNPENVSEFGQLLGVPVTVVPQAGHMLPKDYVTTVLDRWLKA</sequence>
<dbReference type="GO" id="GO:0016787">
    <property type="term" value="F:hydrolase activity"/>
    <property type="evidence" value="ECO:0007669"/>
    <property type="project" value="UniProtKB-KW"/>
</dbReference>
<name>A0A953T392_9BURK</name>
<organism evidence="1 2">
    <name type="scientific">Zwartia hollandica</name>
    <dbReference type="NCBI Taxonomy" id="324606"/>
    <lineage>
        <taxon>Bacteria</taxon>
        <taxon>Pseudomonadati</taxon>
        <taxon>Pseudomonadota</taxon>
        <taxon>Betaproteobacteria</taxon>
        <taxon>Burkholderiales</taxon>
        <taxon>Alcaligenaceae</taxon>
        <taxon>Zwartia</taxon>
    </lineage>
</organism>
<comment type="caution">
    <text evidence="1">The sequence shown here is derived from an EMBL/GenBank/DDBJ whole genome shotgun (WGS) entry which is preliminary data.</text>
</comment>
<dbReference type="SUPFAM" id="SSF53474">
    <property type="entry name" value="alpha/beta-Hydrolases"/>
    <property type="match status" value="1"/>
</dbReference>
<dbReference type="Proteomes" id="UP000739565">
    <property type="component" value="Unassembled WGS sequence"/>
</dbReference>